<dbReference type="EMBL" id="BSXN01001809">
    <property type="protein sequence ID" value="GME74575.1"/>
    <property type="molecule type" value="Genomic_DNA"/>
</dbReference>
<feature type="compositionally biased region" description="Low complexity" evidence="1">
    <location>
        <begin position="49"/>
        <end position="70"/>
    </location>
</feature>
<evidence type="ECO:0000313" key="2">
    <source>
        <dbReference type="EMBL" id="GME74575.1"/>
    </source>
</evidence>
<feature type="compositionally biased region" description="Acidic residues" evidence="1">
    <location>
        <begin position="297"/>
        <end position="312"/>
    </location>
</feature>
<sequence length="354" mass="38647">MSINNINSKNSTNIIPVSAECRQADEEKSLSSKYLTAGFSFGSKSHNSINSKISSNSRSNSYSYTTNRSNPHANSRKFSNSDEMDTSIDNSFKRRGSSFTSPSSPWARRKSFLSPSMVSSEKHCVYELQTYDSYTEYSSRGSTSLPMSSSSSSTTTNTTNIPGSTSTSSSYAGIIGSSSAANTTSASKITTTMHGTRYGSAYSSSSTVSSRPIPTFSVCLNESQGFLWNQDLFASQYQQAIALRKYRSSSTPGSQNYRSSLGKDSTPSPSPFYSSTADEMNSRVGIEVIDIILDNDDNDNAIDTDSESEADSEVISRSVRKHGRLSNAQLIEDDQDTQDEENDNEDEEMFKSDT</sequence>
<feature type="region of interest" description="Disordered" evidence="1">
    <location>
        <begin position="297"/>
        <end position="354"/>
    </location>
</feature>
<feature type="region of interest" description="Disordered" evidence="1">
    <location>
        <begin position="142"/>
        <end position="169"/>
    </location>
</feature>
<accession>A0A9W6T2A1</accession>
<name>A0A9W6T2A1_CANBO</name>
<feature type="region of interest" description="Disordered" evidence="1">
    <location>
        <begin position="49"/>
        <end position="109"/>
    </location>
</feature>
<comment type="caution">
    <text evidence="2">The sequence shown here is derived from an EMBL/GenBank/DDBJ whole genome shotgun (WGS) entry which is preliminary data.</text>
</comment>
<gene>
    <name evidence="2" type="ORF">Cboi02_000446100</name>
</gene>
<feature type="compositionally biased region" description="Low complexity" evidence="1">
    <location>
        <begin position="265"/>
        <end position="276"/>
    </location>
</feature>
<keyword evidence="3" id="KW-1185">Reference proteome</keyword>
<evidence type="ECO:0000313" key="3">
    <source>
        <dbReference type="Proteomes" id="UP001165120"/>
    </source>
</evidence>
<proteinExistence type="predicted"/>
<reference evidence="2" key="1">
    <citation type="submission" date="2023-04" db="EMBL/GenBank/DDBJ databases">
        <title>Candida boidinii NBRC 10035.</title>
        <authorList>
            <person name="Ichikawa N."/>
            <person name="Sato H."/>
            <person name="Tonouchi N."/>
        </authorList>
    </citation>
    <scope>NUCLEOTIDE SEQUENCE</scope>
    <source>
        <strain evidence="2">NBRC 10035</strain>
    </source>
</reference>
<evidence type="ECO:0000256" key="1">
    <source>
        <dbReference type="SAM" id="MobiDB-lite"/>
    </source>
</evidence>
<protein>
    <submittedName>
        <fullName evidence="2">Unnamed protein product</fullName>
    </submittedName>
</protein>
<feature type="compositionally biased region" description="Acidic residues" evidence="1">
    <location>
        <begin position="331"/>
        <end position="348"/>
    </location>
</feature>
<feature type="compositionally biased region" description="Polar residues" evidence="1">
    <location>
        <begin position="248"/>
        <end position="263"/>
    </location>
</feature>
<organism evidence="2 3">
    <name type="scientific">Candida boidinii</name>
    <name type="common">Yeast</name>
    <dbReference type="NCBI Taxonomy" id="5477"/>
    <lineage>
        <taxon>Eukaryota</taxon>
        <taxon>Fungi</taxon>
        <taxon>Dikarya</taxon>
        <taxon>Ascomycota</taxon>
        <taxon>Saccharomycotina</taxon>
        <taxon>Pichiomycetes</taxon>
        <taxon>Pichiales</taxon>
        <taxon>Pichiaceae</taxon>
        <taxon>Ogataea</taxon>
        <taxon>Ogataea/Candida clade</taxon>
    </lineage>
</organism>
<dbReference type="AlphaFoldDB" id="A0A9W6T2A1"/>
<feature type="region of interest" description="Disordered" evidence="1">
    <location>
        <begin position="246"/>
        <end position="279"/>
    </location>
</feature>
<dbReference type="Proteomes" id="UP001165120">
    <property type="component" value="Unassembled WGS sequence"/>
</dbReference>